<keyword evidence="1" id="KW-0472">Membrane</keyword>
<reference evidence="2 3" key="1">
    <citation type="submission" date="2017-03" db="EMBL/GenBank/DDBJ databases">
        <title>Genome sequencing of Shewanella japonica KCTC 22435.</title>
        <authorList>
            <person name="Kim K.M."/>
        </authorList>
    </citation>
    <scope>NUCLEOTIDE SEQUENCE [LARGE SCALE GENOMIC DNA]</scope>
    <source>
        <strain evidence="2 3">KCTC 22435</strain>
    </source>
</reference>
<dbReference type="PROSITE" id="PS00409">
    <property type="entry name" value="PROKAR_NTER_METHYL"/>
    <property type="match status" value="1"/>
</dbReference>
<dbReference type="SUPFAM" id="SSF54523">
    <property type="entry name" value="Pili subunits"/>
    <property type="match status" value="1"/>
</dbReference>
<evidence type="ECO:0000313" key="3">
    <source>
        <dbReference type="Proteomes" id="UP000191820"/>
    </source>
</evidence>
<proteinExistence type="predicted"/>
<sequence>MNQKQKQTGFTLIELVVVIIILAILAIVAAPKFITVSTEARVSGLAQLNASAKTANNLVYARSQMSSFSTQAVGSRDDLLDIDLEGDDSFNTRLKWGYLDNTDIEKWLILDDGFVIEYQGIANTFIGYDLNQDGKVQDDQCYFLYTQAANATSPPGYVNEVSGC</sequence>
<organism evidence="2 3">
    <name type="scientific">Shewanella japonica</name>
    <dbReference type="NCBI Taxonomy" id="93973"/>
    <lineage>
        <taxon>Bacteria</taxon>
        <taxon>Pseudomonadati</taxon>
        <taxon>Pseudomonadota</taxon>
        <taxon>Gammaproteobacteria</taxon>
        <taxon>Alteromonadales</taxon>
        <taxon>Shewanellaceae</taxon>
        <taxon>Shewanella</taxon>
    </lineage>
</organism>
<dbReference type="Gene3D" id="3.30.700.10">
    <property type="entry name" value="Glycoprotein, Type 4 Pilin"/>
    <property type="match status" value="1"/>
</dbReference>
<dbReference type="InterPro" id="IPR045584">
    <property type="entry name" value="Pilin-like"/>
</dbReference>
<protein>
    <submittedName>
        <fullName evidence="2">Methylation site containing protein</fullName>
    </submittedName>
</protein>
<evidence type="ECO:0000313" key="2">
    <source>
        <dbReference type="EMBL" id="ARD21343.1"/>
    </source>
</evidence>
<feature type="transmembrane region" description="Helical" evidence="1">
    <location>
        <begin position="12"/>
        <end position="34"/>
    </location>
</feature>
<dbReference type="EMBL" id="CP020472">
    <property type="protein sequence ID" value="ARD21343.1"/>
    <property type="molecule type" value="Genomic_DNA"/>
</dbReference>
<accession>A0ABN4YBC8</accession>
<dbReference type="Proteomes" id="UP000191820">
    <property type="component" value="Chromosome"/>
</dbReference>
<keyword evidence="1" id="KW-1133">Transmembrane helix</keyword>
<dbReference type="NCBIfam" id="TIGR02532">
    <property type="entry name" value="IV_pilin_GFxxxE"/>
    <property type="match status" value="1"/>
</dbReference>
<keyword evidence="1" id="KW-0812">Transmembrane</keyword>
<dbReference type="InterPro" id="IPR012902">
    <property type="entry name" value="N_methyl_site"/>
</dbReference>
<evidence type="ECO:0000256" key="1">
    <source>
        <dbReference type="SAM" id="Phobius"/>
    </source>
</evidence>
<name>A0ABN4YBC8_9GAMM</name>
<dbReference type="RefSeq" id="WP_080915095.1">
    <property type="nucleotide sequence ID" value="NZ_CP020472.1"/>
</dbReference>
<gene>
    <name evidence="2" type="ORF">SJ2017_1012</name>
</gene>
<dbReference type="Pfam" id="PF07963">
    <property type="entry name" value="N_methyl"/>
    <property type="match status" value="1"/>
</dbReference>
<keyword evidence="3" id="KW-1185">Reference proteome</keyword>